<dbReference type="InterPro" id="IPR047057">
    <property type="entry name" value="MerR_fam"/>
</dbReference>
<sequence length="217" mass="24156">MRISELVARTGVPLATVKYYLREGLLMPGEITSATQARYDEQHVRRLALVRALVARGLPLSQVKIVVDLIDNRDDPLFAVLGRAIEALPPYAPDSEPDDAAGARDHPRARRVLERLGQMYDPRFAAVVQLERALEALEAAGLSMTDERIDVYGRHIRGIAEIDLALLPSHPRQDTVEAAVLGTALYEPVLTAMRRLAHQDLAARIFLDDSHNQQEQQ</sequence>
<dbReference type="Pfam" id="PF13411">
    <property type="entry name" value="MerR_1"/>
    <property type="match status" value="1"/>
</dbReference>
<dbReference type="InterPro" id="IPR009061">
    <property type="entry name" value="DNA-bd_dom_put_sf"/>
</dbReference>
<dbReference type="EMBL" id="WBMO01000001">
    <property type="protein sequence ID" value="MDV2474558.1"/>
    <property type="molecule type" value="Genomic_DNA"/>
</dbReference>
<feature type="domain" description="HTH merR-type" evidence="2">
    <location>
        <begin position="1"/>
        <end position="69"/>
    </location>
</feature>
<dbReference type="PROSITE" id="PS50937">
    <property type="entry name" value="HTH_MERR_2"/>
    <property type="match status" value="1"/>
</dbReference>
<keyword evidence="4" id="KW-1185">Reference proteome</keyword>
<dbReference type="PRINTS" id="PR00040">
    <property type="entry name" value="HTHMERR"/>
</dbReference>
<dbReference type="PANTHER" id="PTHR30204:SF98">
    <property type="entry name" value="HTH-TYPE TRANSCRIPTIONAL REGULATOR ADHR"/>
    <property type="match status" value="1"/>
</dbReference>
<dbReference type="SUPFAM" id="SSF46955">
    <property type="entry name" value="Putative DNA-binding domain"/>
    <property type="match status" value="1"/>
</dbReference>
<proteinExistence type="predicted"/>
<evidence type="ECO:0000313" key="4">
    <source>
        <dbReference type="Proteomes" id="UP001275440"/>
    </source>
</evidence>
<dbReference type="InterPro" id="IPR000551">
    <property type="entry name" value="MerR-type_HTH_dom"/>
</dbReference>
<keyword evidence="1" id="KW-0238">DNA-binding</keyword>
<evidence type="ECO:0000259" key="2">
    <source>
        <dbReference type="PROSITE" id="PS50937"/>
    </source>
</evidence>
<dbReference type="PANTHER" id="PTHR30204">
    <property type="entry name" value="REDOX-CYCLING DRUG-SENSING TRANSCRIPTIONAL ACTIVATOR SOXR"/>
    <property type="match status" value="1"/>
</dbReference>
<evidence type="ECO:0000256" key="1">
    <source>
        <dbReference type="ARBA" id="ARBA00023125"/>
    </source>
</evidence>
<evidence type="ECO:0000313" key="3">
    <source>
        <dbReference type="EMBL" id="MDV2474558.1"/>
    </source>
</evidence>
<comment type="caution">
    <text evidence="3">The sequence shown here is derived from an EMBL/GenBank/DDBJ whole genome shotgun (WGS) entry which is preliminary data.</text>
</comment>
<accession>A0ABU3WKS9</accession>
<gene>
    <name evidence="3" type="ORF">F8M49_02435</name>
</gene>
<name>A0ABU3WKS9_9NOCA</name>
<dbReference type="Proteomes" id="UP001275440">
    <property type="component" value="Unassembled WGS sequence"/>
</dbReference>
<dbReference type="SMART" id="SM00422">
    <property type="entry name" value="HTH_MERR"/>
    <property type="match status" value="1"/>
</dbReference>
<reference evidence="3 4" key="1">
    <citation type="submission" date="2019-10" db="EMBL/GenBank/DDBJ databases">
        <title>Draft Genome Assembly of Rhodococcus zopfii DSM44189.</title>
        <authorList>
            <person name="Sutton J.M."/>
            <person name="Akob D.M."/>
            <person name="Bushman T.J."/>
        </authorList>
    </citation>
    <scope>NUCLEOTIDE SEQUENCE [LARGE SCALE GENOMIC DNA]</scope>
    <source>
        <strain evidence="3 4">DSM 44189</strain>
    </source>
</reference>
<dbReference type="RefSeq" id="WP_072811381.1">
    <property type="nucleotide sequence ID" value="NZ_JAHWLX010000037.1"/>
</dbReference>
<organism evidence="3 4">
    <name type="scientific">Rhodococcus zopfii</name>
    <dbReference type="NCBI Taxonomy" id="43772"/>
    <lineage>
        <taxon>Bacteria</taxon>
        <taxon>Bacillati</taxon>
        <taxon>Actinomycetota</taxon>
        <taxon>Actinomycetes</taxon>
        <taxon>Mycobacteriales</taxon>
        <taxon>Nocardiaceae</taxon>
        <taxon>Rhodococcus</taxon>
    </lineage>
</organism>
<dbReference type="Gene3D" id="1.10.1660.10">
    <property type="match status" value="1"/>
</dbReference>
<protein>
    <submittedName>
        <fullName evidence="3">MerR family transcriptional regulator</fullName>
    </submittedName>
</protein>